<evidence type="ECO:0000256" key="1">
    <source>
        <dbReference type="ARBA" id="ARBA00022801"/>
    </source>
</evidence>
<dbReference type="PANTHER" id="PTHR31956">
    <property type="entry name" value="NON-SPECIFIC PHOSPHOLIPASE C4-RELATED"/>
    <property type="match status" value="1"/>
</dbReference>
<proteinExistence type="predicted"/>
<dbReference type="AlphaFoldDB" id="A0A165CZ49"/>
<evidence type="ECO:0000313" key="4">
    <source>
        <dbReference type="Proteomes" id="UP000076842"/>
    </source>
</evidence>
<sequence length="647" mass="70145">MIPAVLSSVALFAAAALGASLADIDHVVLFMQENRAFDHYFGTLYGVRGFADPNVQINADGRSAFYNQVNASLSNATDYLLPWYINAQGGDFLNGTQCMDAGSNGFGSNHAALGNGSNDLWALLNTPQSLAYFKRQDIPIQFAITDGWTVADMYQQGVVASTNPNRVLWQSGSINVPGGNVNSTRGPVLDNNVTPGCDHLSLENYLTGANVPTTQNVSCFPYNWKTVPEYLEELNIPWWVYQAYDNFGDNGLPSFERYIWDSTNTANDTVNDLIVRGMTMDWTGSGAWSGGLDHFKADAAAGTLPAVSWIIGPAELSEHPPYTPRQGAWLQKEVINAVQSSPKYNNTILLISFDETGGWADHVVPFHSPEGTPGEWVNNPFTNTSTFAGPGFRTPFYAVSPYSRGGNVFTEPADHTSQILFVEKFLAAKGINFKSAEINTWRREHMSDLTAMFDFSTPDSSFYTLPEGELPYQDALTGLLFGAELCGAKYEGSINAEVPYGMQNASTELAVEAGFRPVRGSITEGRYLVLESASLALADSNGALAVSSPQTQKQNDPTQRWVVHAIDSTVASATLFKLATPAGQYITSELGLTDVSSAATWNVTHTASSVGTYWVQETSSGMYLTLTADKPVLGNDPAPFKIYSVTF</sequence>
<dbReference type="OrthoDB" id="5135119at2759"/>
<keyword evidence="4" id="KW-1185">Reference proteome</keyword>
<dbReference type="InParanoid" id="A0A165CZ49"/>
<dbReference type="EMBL" id="KV424094">
    <property type="protein sequence ID" value="KZT51715.1"/>
    <property type="molecule type" value="Genomic_DNA"/>
</dbReference>
<dbReference type="Proteomes" id="UP000076842">
    <property type="component" value="Unassembled WGS sequence"/>
</dbReference>
<dbReference type="InterPro" id="IPR017850">
    <property type="entry name" value="Alkaline_phosphatase_core_sf"/>
</dbReference>
<feature type="signal peptide" evidence="2">
    <location>
        <begin position="1"/>
        <end position="18"/>
    </location>
</feature>
<dbReference type="STRING" id="1353952.A0A165CZ49"/>
<dbReference type="Pfam" id="PF04185">
    <property type="entry name" value="Phosphoesterase"/>
    <property type="match status" value="1"/>
</dbReference>
<feature type="chain" id="PRO_5007856260" evidence="2">
    <location>
        <begin position="19"/>
        <end position="647"/>
    </location>
</feature>
<dbReference type="GO" id="GO:0042578">
    <property type="term" value="F:phosphoric ester hydrolase activity"/>
    <property type="evidence" value="ECO:0007669"/>
    <property type="project" value="UniProtKB-ARBA"/>
</dbReference>
<reference evidence="3 4" key="1">
    <citation type="journal article" date="2016" name="Mol. Biol. Evol.">
        <title>Comparative Genomics of Early-Diverging Mushroom-Forming Fungi Provides Insights into the Origins of Lignocellulose Decay Capabilities.</title>
        <authorList>
            <person name="Nagy L.G."/>
            <person name="Riley R."/>
            <person name="Tritt A."/>
            <person name="Adam C."/>
            <person name="Daum C."/>
            <person name="Floudas D."/>
            <person name="Sun H."/>
            <person name="Yadav J.S."/>
            <person name="Pangilinan J."/>
            <person name="Larsson K.H."/>
            <person name="Matsuura K."/>
            <person name="Barry K."/>
            <person name="Labutti K."/>
            <person name="Kuo R."/>
            <person name="Ohm R.A."/>
            <person name="Bhattacharya S.S."/>
            <person name="Shirouzu T."/>
            <person name="Yoshinaga Y."/>
            <person name="Martin F.M."/>
            <person name="Grigoriev I.V."/>
            <person name="Hibbett D.S."/>
        </authorList>
    </citation>
    <scope>NUCLEOTIDE SEQUENCE [LARGE SCALE GENOMIC DNA]</scope>
    <source>
        <strain evidence="3 4">HHB12733</strain>
    </source>
</reference>
<accession>A0A165CZ49</accession>
<dbReference type="InterPro" id="IPR007312">
    <property type="entry name" value="Phosphoesterase"/>
</dbReference>
<keyword evidence="1" id="KW-0378">Hydrolase</keyword>
<name>A0A165CZ49_9BASI</name>
<dbReference type="Gene3D" id="3.40.720.10">
    <property type="entry name" value="Alkaline Phosphatase, subunit A"/>
    <property type="match status" value="2"/>
</dbReference>
<keyword evidence="2" id="KW-0732">Signal</keyword>
<dbReference type="PANTHER" id="PTHR31956:SF1">
    <property type="entry name" value="NON-SPECIFIC PHOSPHOLIPASE C1"/>
    <property type="match status" value="1"/>
</dbReference>
<evidence type="ECO:0000256" key="2">
    <source>
        <dbReference type="SAM" id="SignalP"/>
    </source>
</evidence>
<dbReference type="CDD" id="cd16014">
    <property type="entry name" value="PLC"/>
    <property type="match status" value="1"/>
</dbReference>
<organism evidence="3 4">
    <name type="scientific">Calocera cornea HHB12733</name>
    <dbReference type="NCBI Taxonomy" id="1353952"/>
    <lineage>
        <taxon>Eukaryota</taxon>
        <taxon>Fungi</taxon>
        <taxon>Dikarya</taxon>
        <taxon>Basidiomycota</taxon>
        <taxon>Agaricomycotina</taxon>
        <taxon>Dacrymycetes</taxon>
        <taxon>Dacrymycetales</taxon>
        <taxon>Dacrymycetaceae</taxon>
        <taxon>Calocera</taxon>
    </lineage>
</organism>
<evidence type="ECO:0000313" key="3">
    <source>
        <dbReference type="EMBL" id="KZT51715.1"/>
    </source>
</evidence>
<protein>
    <submittedName>
        <fullName evidence="3">Putative phospholipase C</fullName>
    </submittedName>
</protein>
<gene>
    <name evidence="3" type="ORF">CALCODRAFT_521191</name>
</gene>